<evidence type="ECO:0000256" key="10">
    <source>
        <dbReference type="SAM" id="Phobius"/>
    </source>
</evidence>
<organism evidence="11 12">
    <name type="scientific">Candidatus Doudnabacteria bacterium RIFCSPHIGHO2_01_FULL_46_14</name>
    <dbReference type="NCBI Taxonomy" id="1817824"/>
    <lineage>
        <taxon>Bacteria</taxon>
        <taxon>Candidatus Doudnaibacteriota</taxon>
    </lineage>
</organism>
<dbReference type="PANTHER" id="PTHR12468">
    <property type="entry name" value="GPI MANNOSYLTRANSFERASE 2"/>
    <property type="match status" value="1"/>
</dbReference>
<evidence type="ECO:0000256" key="5">
    <source>
        <dbReference type="ARBA" id="ARBA00022679"/>
    </source>
</evidence>
<protein>
    <recommendedName>
        <fullName evidence="13">Glycosyltransferase RgtA/B/C/D-like domain-containing protein</fullName>
    </recommendedName>
</protein>
<evidence type="ECO:0008006" key="13">
    <source>
        <dbReference type="Google" id="ProtNLM"/>
    </source>
</evidence>
<keyword evidence="7" id="KW-0256">Endoplasmic reticulum</keyword>
<evidence type="ECO:0000256" key="1">
    <source>
        <dbReference type="ARBA" id="ARBA00004477"/>
    </source>
</evidence>
<evidence type="ECO:0000256" key="4">
    <source>
        <dbReference type="ARBA" id="ARBA00022676"/>
    </source>
</evidence>
<evidence type="ECO:0000256" key="7">
    <source>
        <dbReference type="ARBA" id="ARBA00022824"/>
    </source>
</evidence>
<comment type="pathway">
    <text evidence="2">Glycolipid biosynthesis; glycosylphosphatidylinositol-anchor biosynthesis.</text>
</comment>
<evidence type="ECO:0000313" key="12">
    <source>
        <dbReference type="Proteomes" id="UP000176864"/>
    </source>
</evidence>
<comment type="subcellular location">
    <subcellularLocation>
        <location evidence="1">Endoplasmic reticulum membrane</location>
        <topology evidence="1">Multi-pass membrane protein</topology>
    </subcellularLocation>
</comment>
<keyword evidence="6 10" id="KW-0812">Transmembrane</keyword>
<dbReference type="GO" id="GO:0031501">
    <property type="term" value="C:mannosyltransferase complex"/>
    <property type="evidence" value="ECO:0007669"/>
    <property type="project" value="TreeGrafter"/>
</dbReference>
<evidence type="ECO:0000256" key="8">
    <source>
        <dbReference type="ARBA" id="ARBA00022989"/>
    </source>
</evidence>
<keyword evidence="5" id="KW-0808">Transferase</keyword>
<dbReference type="PANTHER" id="PTHR12468:SF2">
    <property type="entry name" value="GPI MANNOSYLTRANSFERASE 2"/>
    <property type="match status" value="1"/>
</dbReference>
<dbReference type="STRING" id="1817824.A2751_02850"/>
<feature type="transmembrane region" description="Helical" evidence="10">
    <location>
        <begin position="104"/>
        <end position="125"/>
    </location>
</feature>
<feature type="transmembrane region" description="Helical" evidence="10">
    <location>
        <begin position="176"/>
        <end position="203"/>
    </location>
</feature>
<evidence type="ECO:0000256" key="2">
    <source>
        <dbReference type="ARBA" id="ARBA00004687"/>
    </source>
</evidence>
<comment type="caution">
    <text evidence="11">The sequence shown here is derived from an EMBL/GenBank/DDBJ whole genome shotgun (WGS) entry which is preliminary data.</text>
</comment>
<gene>
    <name evidence="11" type="ORF">A2751_02850</name>
</gene>
<reference evidence="11 12" key="1">
    <citation type="journal article" date="2016" name="Nat. Commun.">
        <title>Thousands of microbial genomes shed light on interconnected biogeochemical processes in an aquifer system.</title>
        <authorList>
            <person name="Anantharaman K."/>
            <person name="Brown C.T."/>
            <person name="Hug L.A."/>
            <person name="Sharon I."/>
            <person name="Castelle C.J."/>
            <person name="Probst A.J."/>
            <person name="Thomas B.C."/>
            <person name="Singh A."/>
            <person name="Wilkins M.J."/>
            <person name="Karaoz U."/>
            <person name="Brodie E.L."/>
            <person name="Williams K.H."/>
            <person name="Hubbard S.S."/>
            <person name="Banfield J.F."/>
        </authorList>
    </citation>
    <scope>NUCLEOTIDE SEQUENCE [LARGE SCALE GENOMIC DNA]</scope>
</reference>
<dbReference type="EMBL" id="MFEK01000016">
    <property type="protein sequence ID" value="OGE77955.1"/>
    <property type="molecule type" value="Genomic_DNA"/>
</dbReference>
<keyword evidence="8 10" id="KW-1133">Transmembrane helix</keyword>
<sequence length="364" mass="41506">MRKIFIIFFVWLVIANLFAVAGANRFNLESDTAYAWIDPAKAMPQQTWDITSLHVKWDSYWHMDIAQNGYSFAGPGQLSNLVFFPVYAFVIRLIDVFVAGDAALAGWLASAVALLGALIFFYKLVKEFHPDVDAYQPLIFLLIFPTAFFLNAVYTEAVFLLLSLACFYYAFRKNFLLAGLFGLAASLTRVTGVLLFVPLLWQYYQLYGVRFTKNFLPLMMIPAGLFGFFLFHYLRFGDALLFFKIESTWGRNFTVNTDHFVLTGHPAIVNLSLDLLFIAFAILVTYFVFRKLNAAYGLYMLATVTVALGSGSMMSIGRYILVLFPIFILLARIKNEYIKLGWAFTSILLFALYTMLFVNYYWAG</sequence>
<dbReference type="Proteomes" id="UP000176864">
    <property type="component" value="Unassembled WGS sequence"/>
</dbReference>
<evidence type="ECO:0000313" key="11">
    <source>
        <dbReference type="EMBL" id="OGE77955.1"/>
    </source>
</evidence>
<dbReference type="GO" id="GO:0004376">
    <property type="term" value="F:GPI mannosyltransferase activity"/>
    <property type="evidence" value="ECO:0007669"/>
    <property type="project" value="InterPro"/>
</dbReference>
<keyword evidence="4" id="KW-0328">Glycosyltransferase</keyword>
<feature type="transmembrane region" description="Helical" evidence="10">
    <location>
        <begin position="294"/>
        <end position="310"/>
    </location>
</feature>
<feature type="transmembrane region" description="Helical" evidence="10">
    <location>
        <begin position="137"/>
        <end position="170"/>
    </location>
</feature>
<feature type="transmembrane region" description="Helical" evidence="10">
    <location>
        <begin position="316"/>
        <end position="333"/>
    </location>
</feature>
<proteinExistence type="predicted"/>
<dbReference type="GO" id="GO:0006506">
    <property type="term" value="P:GPI anchor biosynthetic process"/>
    <property type="evidence" value="ECO:0007669"/>
    <property type="project" value="UniProtKB-UniPathway"/>
</dbReference>
<evidence type="ECO:0000256" key="6">
    <source>
        <dbReference type="ARBA" id="ARBA00022692"/>
    </source>
</evidence>
<feature type="transmembrane region" description="Helical" evidence="10">
    <location>
        <begin position="215"/>
        <end position="234"/>
    </location>
</feature>
<keyword evidence="3" id="KW-0337">GPI-anchor biosynthesis</keyword>
<name>A0A1F5NJY0_9BACT</name>
<keyword evidence="9 10" id="KW-0472">Membrane</keyword>
<accession>A0A1F5NJY0</accession>
<feature type="transmembrane region" description="Helical" evidence="10">
    <location>
        <begin position="340"/>
        <end position="362"/>
    </location>
</feature>
<evidence type="ECO:0000256" key="9">
    <source>
        <dbReference type="ARBA" id="ARBA00023136"/>
    </source>
</evidence>
<dbReference type="AlphaFoldDB" id="A0A1F5NJY0"/>
<dbReference type="GO" id="GO:0000009">
    <property type="term" value="F:alpha-1,6-mannosyltransferase activity"/>
    <property type="evidence" value="ECO:0007669"/>
    <property type="project" value="InterPro"/>
</dbReference>
<dbReference type="UniPathway" id="UPA00196"/>
<evidence type="ECO:0000256" key="3">
    <source>
        <dbReference type="ARBA" id="ARBA00022502"/>
    </source>
</evidence>
<feature type="transmembrane region" description="Helical" evidence="10">
    <location>
        <begin position="267"/>
        <end position="289"/>
    </location>
</feature>
<dbReference type="InterPro" id="IPR007315">
    <property type="entry name" value="PIG-V/Gpi18"/>
</dbReference>
<dbReference type="GO" id="GO:0016020">
    <property type="term" value="C:membrane"/>
    <property type="evidence" value="ECO:0007669"/>
    <property type="project" value="GOC"/>
</dbReference>